<evidence type="ECO:0000313" key="1">
    <source>
        <dbReference type="EMBL" id="KAA9134871.1"/>
    </source>
</evidence>
<dbReference type="SUPFAM" id="SSF47794">
    <property type="entry name" value="Rad51 N-terminal domain-like"/>
    <property type="match status" value="1"/>
</dbReference>
<gene>
    <name evidence="1" type="ORF">F6B40_04025</name>
</gene>
<protein>
    <submittedName>
        <fullName evidence="1">DNA-binding protein</fullName>
    </submittedName>
</protein>
<sequence length="56" mass="5798">MNERPLPSIGAPAIRALAAAGVLNLDDVMRVGVTHLETLHGVGPKAIQLLTAALDE</sequence>
<reference evidence="2" key="1">
    <citation type="submission" date="2019-09" db="EMBL/GenBank/DDBJ databases">
        <title>Mumia zhuanghuii sp. nov. isolated from the intestinal contents of plateau pika (Ochotona curzoniae) in the Qinghai-Tibet plateau of China.</title>
        <authorList>
            <person name="Tian Z."/>
        </authorList>
    </citation>
    <scope>NUCLEOTIDE SEQUENCE [LARGE SCALE GENOMIC DNA]</scope>
    <source>
        <strain evidence="2">L-033</strain>
    </source>
</reference>
<dbReference type="Gene3D" id="1.10.150.20">
    <property type="entry name" value="5' to 3' exonuclease, C-terminal subdomain"/>
    <property type="match status" value="1"/>
</dbReference>
<dbReference type="GO" id="GO:0003677">
    <property type="term" value="F:DNA binding"/>
    <property type="evidence" value="ECO:0007669"/>
    <property type="project" value="UniProtKB-KW"/>
</dbReference>
<proteinExistence type="predicted"/>
<dbReference type="GO" id="GO:0000166">
    <property type="term" value="F:nucleotide binding"/>
    <property type="evidence" value="ECO:0007669"/>
    <property type="project" value="InterPro"/>
</dbReference>
<accession>A0A5N0TK00</accession>
<keyword evidence="1" id="KW-0238">DNA-binding</keyword>
<keyword evidence="2" id="KW-1185">Reference proteome</keyword>
<dbReference type="InterPro" id="IPR010995">
    <property type="entry name" value="DNA_repair_Rad51/TF_NusA_a-hlx"/>
</dbReference>
<dbReference type="AlphaFoldDB" id="A0A5N0TK00"/>
<organism evidence="1 2">
    <name type="scientific">Microbacterium caowuchunii</name>
    <dbReference type="NCBI Taxonomy" id="2614638"/>
    <lineage>
        <taxon>Bacteria</taxon>
        <taxon>Bacillati</taxon>
        <taxon>Actinomycetota</taxon>
        <taxon>Actinomycetes</taxon>
        <taxon>Micrococcales</taxon>
        <taxon>Microbacteriaceae</taxon>
        <taxon>Microbacterium</taxon>
    </lineage>
</organism>
<name>A0A5N0TK00_9MICO</name>
<evidence type="ECO:0000313" key="2">
    <source>
        <dbReference type="Proteomes" id="UP000326838"/>
    </source>
</evidence>
<comment type="caution">
    <text evidence="1">The sequence shown here is derived from an EMBL/GenBank/DDBJ whole genome shotgun (WGS) entry which is preliminary data.</text>
</comment>
<dbReference type="EMBL" id="VYUY01000006">
    <property type="protein sequence ID" value="KAA9134871.1"/>
    <property type="molecule type" value="Genomic_DNA"/>
</dbReference>
<dbReference type="Proteomes" id="UP000326838">
    <property type="component" value="Unassembled WGS sequence"/>
</dbReference>